<accession>A0AAD9FVU9</accession>
<feature type="compositionally biased region" description="Low complexity" evidence="1">
    <location>
        <begin position="99"/>
        <end position="124"/>
    </location>
</feature>
<keyword evidence="3" id="KW-0732">Signal</keyword>
<organism evidence="5 6">
    <name type="scientific">Papiliotrema laurentii</name>
    <name type="common">Cryptococcus laurentii</name>
    <dbReference type="NCBI Taxonomy" id="5418"/>
    <lineage>
        <taxon>Eukaryota</taxon>
        <taxon>Fungi</taxon>
        <taxon>Dikarya</taxon>
        <taxon>Basidiomycota</taxon>
        <taxon>Agaricomycotina</taxon>
        <taxon>Tremellomycetes</taxon>
        <taxon>Tremellales</taxon>
        <taxon>Rhynchogastremaceae</taxon>
        <taxon>Papiliotrema</taxon>
    </lineage>
</organism>
<dbReference type="PANTHER" id="PTHR40124:SF1">
    <property type="entry name" value="DISAGGREGATASE RELATED REPEAT PROTEIN"/>
    <property type="match status" value="1"/>
</dbReference>
<dbReference type="Gene3D" id="2.60.120.200">
    <property type="match status" value="1"/>
</dbReference>
<evidence type="ECO:0000313" key="6">
    <source>
        <dbReference type="Proteomes" id="UP001182556"/>
    </source>
</evidence>
<dbReference type="AlphaFoldDB" id="A0AAD9FVU9"/>
<feature type="transmembrane region" description="Helical" evidence="2">
    <location>
        <begin position="377"/>
        <end position="397"/>
    </location>
</feature>
<gene>
    <name evidence="5" type="ORF">DB88DRAFT_15397</name>
</gene>
<evidence type="ECO:0000256" key="1">
    <source>
        <dbReference type="SAM" id="MobiDB-lite"/>
    </source>
</evidence>
<feature type="region of interest" description="Disordered" evidence="1">
    <location>
        <begin position="91"/>
        <end position="131"/>
    </location>
</feature>
<dbReference type="EMBL" id="JAODAN010000001">
    <property type="protein sequence ID" value="KAK1927169.1"/>
    <property type="molecule type" value="Genomic_DNA"/>
</dbReference>
<keyword evidence="2" id="KW-1133">Transmembrane helix</keyword>
<evidence type="ECO:0000313" key="5">
    <source>
        <dbReference type="EMBL" id="KAK1927169.1"/>
    </source>
</evidence>
<keyword evidence="6" id="KW-1185">Reference proteome</keyword>
<protein>
    <recommendedName>
        <fullName evidence="4">Polysaccharide lyase 14 domain-containing protein</fullName>
    </recommendedName>
</protein>
<proteinExistence type="predicted"/>
<name>A0AAD9FVU9_PAPLA</name>
<feature type="domain" description="Polysaccharide lyase 14" evidence="4">
    <location>
        <begin position="130"/>
        <end position="350"/>
    </location>
</feature>
<dbReference type="Pfam" id="PF21294">
    <property type="entry name" value="Polysacc_lyase_14"/>
    <property type="match status" value="1"/>
</dbReference>
<keyword evidence="2" id="KW-0472">Membrane</keyword>
<dbReference type="Proteomes" id="UP001182556">
    <property type="component" value="Unassembled WGS sequence"/>
</dbReference>
<sequence length="398" mass="42043">MRSTRSTTSAASYLALALSLPGLLSSPASAQAISSVSSLTSQWNLDAANFSFDMPTETLNSDQAQSWIRKNWDLAAKIDWGGSNIVFSPDPSTTSNTLVRRASSSRTSSATASSTQPVTSPASTNLAGQPPVLRIEYPQGSYSKRTGGTQFYAAPLNSTSSGQGQVQGNSTTDGQYERMLLAYDVWFPSGFAWTQGGKLPGLRGGPDIHGCSGGNETDGTTCFSTRLMWRPSGAGEVYAYIPTTQSNFCSQSQVTCNSDFGTSLARGSFTFATGQWQTIYLLVVLNSDGVANGVVQLYYNGALAMSFNNLVIRKSQNLASIGGMFFSTFFGGDDATWATPTTQYTYFRNFQLYAGYGASNGTGSSITAKGAAGRLEAGRGVVISLVLALAIGMLGMVM</sequence>
<feature type="chain" id="PRO_5041899245" description="Polysaccharide lyase 14 domain-containing protein" evidence="3">
    <location>
        <begin position="31"/>
        <end position="398"/>
    </location>
</feature>
<evidence type="ECO:0000256" key="3">
    <source>
        <dbReference type="SAM" id="SignalP"/>
    </source>
</evidence>
<feature type="signal peptide" evidence="3">
    <location>
        <begin position="1"/>
        <end position="30"/>
    </location>
</feature>
<keyword evidence="2" id="KW-0812">Transmembrane</keyword>
<evidence type="ECO:0000256" key="2">
    <source>
        <dbReference type="SAM" id="Phobius"/>
    </source>
</evidence>
<evidence type="ECO:0000259" key="4">
    <source>
        <dbReference type="Pfam" id="PF21294"/>
    </source>
</evidence>
<dbReference type="PANTHER" id="PTHR40124">
    <property type="match status" value="1"/>
</dbReference>
<reference evidence="5" key="1">
    <citation type="submission" date="2023-02" db="EMBL/GenBank/DDBJ databases">
        <title>Identification and recombinant expression of a fungal hydrolase from Papiliotrema laurentii that hydrolyzes apple cutin and clears colloidal polyester polyurethane.</title>
        <authorList>
            <consortium name="DOE Joint Genome Institute"/>
            <person name="Roman V.A."/>
            <person name="Bojanowski C."/>
            <person name="Crable B.R."/>
            <person name="Wagner D.N."/>
            <person name="Hung C.S."/>
            <person name="Nadeau L.J."/>
            <person name="Schratz L."/>
            <person name="Haridas S."/>
            <person name="Pangilinan J."/>
            <person name="Lipzen A."/>
            <person name="Na H."/>
            <person name="Yan M."/>
            <person name="Ng V."/>
            <person name="Grigoriev I.V."/>
            <person name="Spatafora J.W."/>
            <person name="Barlow D."/>
            <person name="Biffinger J."/>
            <person name="Kelley-Loughnane N."/>
            <person name="Varaljay V.A."/>
            <person name="Crookes-Goodson W.J."/>
        </authorList>
    </citation>
    <scope>NUCLEOTIDE SEQUENCE</scope>
    <source>
        <strain evidence="5">5307AH</strain>
    </source>
</reference>
<comment type="caution">
    <text evidence="5">The sequence shown here is derived from an EMBL/GenBank/DDBJ whole genome shotgun (WGS) entry which is preliminary data.</text>
</comment>
<dbReference type="InterPro" id="IPR048958">
    <property type="entry name" value="Polysacc_lyase_14"/>
</dbReference>